<dbReference type="SUPFAM" id="SSF140500">
    <property type="entry name" value="BAS1536-like"/>
    <property type="match status" value="1"/>
</dbReference>
<accession>A0AA91VC28</accession>
<dbReference type="AlphaFoldDB" id="A0AA91VC28"/>
<evidence type="ECO:0000313" key="2">
    <source>
        <dbReference type="Proteomes" id="UP000221020"/>
    </source>
</evidence>
<dbReference type="Pfam" id="PF09388">
    <property type="entry name" value="SpoOE-like"/>
    <property type="match status" value="1"/>
</dbReference>
<dbReference type="PANTHER" id="PTHR41263:SF1">
    <property type="entry name" value="ASPARTYL-PHOSPHATE PHOSPHATASE YISI"/>
    <property type="match status" value="1"/>
</dbReference>
<dbReference type="RefSeq" id="WP_097897805.1">
    <property type="nucleotide sequence ID" value="NZ_NVOR01000062.1"/>
</dbReference>
<sequence>MELRKVEEIIEVKKEELLMLVSTYGFQHEKVLEVSQEIDKLINWIMLLK</sequence>
<reference evidence="1 2" key="1">
    <citation type="submission" date="2017-09" db="EMBL/GenBank/DDBJ databases">
        <title>Large-scale bioinformatics analysis of Bacillus genomes uncovers conserved roles of natural products in bacterial physiology.</title>
        <authorList>
            <consortium name="Agbiome Team Llc"/>
            <person name="Bleich R.M."/>
            <person name="Grubbs K.J."/>
            <person name="Santa Maria K.C."/>
            <person name="Allen S.E."/>
            <person name="Farag S."/>
            <person name="Shank E.A."/>
            <person name="Bowers A."/>
        </authorList>
    </citation>
    <scope>NUCLEOTIDE SEQUENCE [LARGE SCALE GENOMIC DNA]</scope>
    <source>
        <strain evidence="1 2">AFS092012</strain>
    </source>
</reference>
<dbReference type="Proteomes" id="UP000221020">
    <property type="component" value="Unassembled WGS sequence"/>
</dbReference>
<dbReference type="PANTHER" id="PTHR41263">
    <property type="entry name" value="ASPARTYL-PHOSPHATE PHOSPHATASE YISI"/>
    <property type="match status" value="1"/>
</dbReference>
<dbReference type="Gene3D" id="4.10.280.10">
    <property type="entry name" value="Helix-loop-helix DNA-binding domain"/>
    <property type="match status" value="1"/>
</dbReference>
<dbReference type="GO" id="GO:0046983">
    <property type="term" value="F:protein dimerization activity"/>
    <property type="evidence" value="ECO:0007669"/>
    <property type="project" value="InterPro"/>
</dbReference>
<dbReference type="InterPro" id="IPR036638">
    <property type="entry name" value="HLH_DNA-bd_sf"/>
</dbReference>
<dbReference type="GO" id="GO:0043937">
    <property type="term" value="P:regulation of sporulation"/>
    <property type="evidence" value="ECO:0007669"/>
    <property type="project" value="InterPro"/>
</dbReference>
<dbReference type="InterPro" id="IPR018540">
    <property type="entry name" value="Spo0E-like"/>
</dbReference>
<proteinExistence type="predicted"/>
<dbReference type="EMBL" id="NVOR01000062">
    <property type="protein sequence ID" value="PED81530.1"/>
    <property type="molecule type" value="Genomic_DNA"/>
</dbReference>
<name>A0AA91VC28_9BACI</name>
<dbReference type="InterPro" id="IPR037208">
    <property type="entry name" value="Spo0E-like_sf"/>
</dbReference>
<protein>
    <submittedName>
        <fullName evidence="1">Spo0E family sporulation regulatory protein-aspartic acid phosphatase</fullName>
    </submittedName>
</protein>
<organism evidence="1 2">
    <name type="scientific">Bacillus pseudomycoides</name>
    <dbReference type="NCBI Taxonomy" id="64104"/>
    <lineage>
        <taxon>Bacteria</taxon>
        <taxon>Bacillati</taxon>
        <taxon>Bacillota</taxon>
        <taxon>Bacilli</taxon>
        <taxon>Bacillales</taxon>
        <taxon>Bacillaceae</taxon>
        <taxon>Bacillus</taxon>
        <taxon>Bacillus cereus group</taxon>
    </lineage>
</organism>
<comment type="caution">
    <text evidence="1">The sequence shown here is derived from an EMBL/GenBank/DDBJ whole genome shotgun (WGS) entry which is preliminary data.</text>
</comment>
<gene>
    <name evidence="1" type="ORF">CON65_16740</name>
</gene>
<dbReference type="InterPro" id="IPR053028">
    <property type="entry name" value="Spo0E-like_phosphatase"/>
</dbReference>
<evidence type="ECO:0000313" key="1">
    <source>
        <dbReference type="EMBL" id="PED81530.1"/>
    </source>
</evidence>